<keyword evidence="7" id="KW-1185">Reference proteome</keyword>
<evidence type="ECO:0000259" key="5">
    <source>
        <dbReference type="Pfam" id="PF02779"/>
    </source>
</evidence>
<accession>A0A2G9S3Q1</accession>
<organism evidence="6 7">
    <name type="scientific">Aquarana catesbeiana</name>
    <name type="common">American bullfrog</name>
    <name type="synonym">Rana catesbeiana</name>
    <dbReference type="NCBI Taxonomy" id="8400"/>
    <lineage>
        <taxon>Eukaryota</taxon>
        <taxon>Metazoa</taxon>
        <taxon>Chordata</taxon>
        <taxon>Craniata</taxon>
        <taxon>Vertebrata</taxon>
        <taxon>Euteleostomi</taxon>
        <taxon>Amphibia</taxon>
        <taxon>Batrachia</taxon>
        <taxon>Anura</taxon>
        <taxon>Neobatrachia</taxon>
        <taxon>Ranoidea</taxon>
        <taxon>Ranidae</taxon>
        <taxon>Aquarana</taxon>
    </lineage>
</organism>
<dbReference type="PANTHER" id="PTHR23152">
    <property type="entry name" value="2-OXOGLUTARATE DEHYDROGENASE"/>
    <property type="match status" value="1"/>
</dbReference>
<evidence type="ECO:0000256" key="3">
    <source>
        <dbReference type="ARBA" id="ARBA00023002"/>
    </source>
</evidence>
<evidence type="ECO:0000313" key="6">
    <source>
        <dbReference type="EMBL" id="PIO34740.1"/>
    </source>
</evidence>
<dbReference type="InterPro" id="IPR011603">
    <property type="entry name" value="2oxoglutarate_DH_E1"/>
</dbReference>
<keyword evidence="4" id="KW-0786">Thiamine pyrophosphate</keyword>
<dbReference type="GO" id="GO:0016624">
    <property type="term" value="F:oxidoreductase activity, acting on the aldehyde or oxo group of donors, disulfide as acceptor"/>
    <property type="evidence" value="ECO:0007669"/>
    <property type="project" value="InterPro"/>
</dbReference>
<dbReference type="Gene3D" id="3.40.50.11610">
    <property type="entry name" value="Multifunctional 2-oxoglutarate metabolism enzyme, C-terminal domain"/>
    <property type="match status" value="1"/>
</dbReference>
<dbReference type="Gene3D" id="3.40.50.12470">
    <property type="match status" value="1"/>
</dbReference>
<gene>
    <name evidence="6" type="ORF">AB205_0089000</name>
</gene>
<reference evidence="7" key="1">
    <citation type="journal article" date="2017" name="Nat. Commun.">
        <title>The North American bullfrog draft genome provides insight into hormonal regulation of long noncoding RNA.</title>
        <authorList>
            <person name="Hammond S.A."/>
            <person name="Warren R.L."/>
            <person name="Vandervalk B.P."/>
            <person name="Kucuk E."/>
            <person name="Khan H."/>
            <person name="Gibb E.A."/>
            <person name="Pandoh P."/>
            <person name="Kirk H."/>
            <person name="Zhao Y."/>
            <person name="Jones M."/>
            <person name="Mungall A.J."/>
            <person name="Coope R."/>
            <person name="Pleasance S."/>
            <person name="Moore R.A."/>
            <person name="Holt R.A."/>
            <person name="Round J.M."/>
            <person name="Ohora S."/>
            <person name="Walle B.V."/>
            <person name="Veldhoen N."/>
            <person name="Helbing C.C."/>
            <person name="Birol I."/>
        </authorList>
    </citation>
    <scope>NUCLEOTIDE SEQUENCE [LARGE SCALE GENOMIC DNA]</scope>
</reference>
<dbReference type="AlphaFoldDB" id="A0A2G9S3Q1"/>
<evidence type="ECO:0000256" key="1">
    <source>
        <dbReference type="ARBA" id="ARBA00001964"/>
    </source>
</evidence>
<dbReference type="EMBL" id="KV927560">
    <property type="protein sequence ID" value="PIO34740.1"/>
    <property type="molecule type" value="Genomic_DNA"/>
</dbReference>
<dbReference type="GO" id="GO:0030976">
    <property type="term" value="F:thiamine pyrophosphate binding"/>
    <property type="evidence" value="ECO:0007669"/>
    <property type="project" value="InterPro"/>
</dbReference>
<evidence type="ECO:0000256" key="2">
    <source>
        <dbReference type="ARBA" id="ARBA00006936"/>
    </source>
</evidence>
<dbReference type="InterPro" id="IPR005475">
    <property type="entry name" value="Transketolase-like_Pyr-bd"/>
</dbReference>
<comment type="cofactor">
    <cofactor evidence="1">
        <name>thiamine diphosphate</name>
        <dbReference type="ChEBI" id="CHEBI:58937"/>
    </cofactor>
</comment>
<feature type="domain" description="Transketolase-like pyrimidine-binding" evidence="5">
    <location>
        <begin position="50"/>
        <end position="139"/>
    </location>
</feature>
<dbReference type="InterPro" id="IPR042179">
    <property type="entry name" value="KGD_C_sf"/>
</dbReference>
<dbReference type="Pfam" id="PF02779">
    <property type="entry name" value="Transket_pyr"/>
    <property type="match status" value="1"/>
</dbReference>
<sequence>MKWSFSYTPVFMLDAVHVNGVSQNESFLVKWCISMKYTPPNNKSICPTLIGEAKWLLQSGIVILLPHGYDGAGPEHSSCRIERFLQMCDSTEEGVDGDHVNMFVVHPTTPAQYFHLLRRQMIRNFRKPLIVASPKMLLRYPAAVSSFDELAPGKTFKPVLGETVADPKRERECVNHVLIATHVIACKNKQKKKIIVFDTPTHILHTVDLNVPAL</sequence>
<evidence type="ECO:0000313" key="7">
    <source>
        <dbReference type="Proteomes" id="UP000228934"/>
    </source>
</evidence>
<comment type="similarity">
    <text evidence="2">Belongs to the alpha-ketoglutarate dehydrogenase family.</text>
</comment>
<dbReference type="PANTHER" id="PTHR23152:SF4">
    <property type="entry name" value="2-OXOADIPATE DEHYDROGENASE COMPLEX COMPONENT E1"/>
    <property type="match status" value="1"/>
</dbReference>
<proteinExistence type="inferred from homology"/>
<dbReference type="OrthoDB" id="413077at2759"/>
<name>A0A2G9S3Q1_AQUCT</name>
<dbReference type="SUPFAM" id="SSF52518">
    <property type="entry name" value="Thiamin diphosphate-binding fold (THDP-binding)"/>
    <property type="match status" value="1"/>
</dbReference>
<keyword evidence="3" id="KW-0560">Oxidoreductase</keyword>
<evidence type="ECO:0000256" key="4">
    <source>
        <dbReference type="ARBA" id="ARBA00023052"/>
    </source>
</evidence>
<dbReference type="InterPro" id="IPR029061">
    <property type="entry name" value="THDP-binding"/>
</dbReference>
<protein>
    <recommendedName>
        <fullName evidence="5">Transketolase-like pyrimidine-binding domain-containing protein</fullName>
    </recommendedName>
</protein>
<dbReference type="Proteomes" id="UP000228934">
    <property type="component" value="Unassembled WGS sequence"/>
</dbReference>